<name>A0A8J0TUS4_XENLA</name>
<proteinExistence type="predicted"/>
<comment type="subcellular location">
    <subcellularLocation>
        <location evidence="1">Cytoplasm</location>
        <location evidence="1">Cytoskeleton</location>
        <location evidence="1">Microtubule organizing center</location>
        <location evidence="1">Centrosome</location>
    </subcellularLocation>
</comment>
<evidence type="ECO:0000259" key="8">
    <source>
        <dbReference type="Pfam" id="PF10495"/>
    </source>
</evidence>
<feature type="coiled-coil region" evidence="6">
    <location>
        <begin position="789"/>
        <end position="929"/>
    </location>
</feature>
<dbReference type="GO" id="GO:0007052">
    <property type="term" value="P:mitotic spindle organization"/>
    <property type="evidence" value="ECO:0000318"/>
    <property type="project" value="GO_Central"/>
</dbReference>
<evidence type="ECO:0000256" key="4">
    <source>
        <dbReference type="ARBA" id="ARBA00023054"/>
    </source>
</evidence>
<feature type="compositionally biased region" description="Basic and acidic residues" evidence="7">
    <location>
        <begin position="1754"/>
        <end position="1763"/>
    </location>
</feature>
<dbReference type="Pfam" id="PF10495">
    <property type="entry name" value="PACT_coil_coil"/>
    <property type="match status" value="1"/>
</dbReference>
<reference evidence="10" key="1">
    <citation type="submission" date="2025-08" db="UniProtKB">
        <authorList>
            <consortium name="RefSeq"/>
        </authorList>
    </citation>
    <scope>IDENTIFICATION</scope>
    <source>
        <strain evidence="10">J_2021</strain>
        <tissue evidence="10">Erythrocytes</tissue>
    </source>
</reference>
<feature type="coiled-coil region" evidence="6">
    <location>
        <begin position="2555"/>
        <end position="2762"/>
    </location>
</feature>
<feature type="coiled-coil region" evidence="6">
    <location>
        <begin position="4177"/>
        <end position="4211"/>
    </location>
</feature>
<dbReference type="Xenbase" id="XB-GENE-6486719">
    <property type="gene designation" value="pcnt.L"/>
</dbReference>
<feature type="coiled-coil region" evidence="6">
    <location>
        <begin position="3235"/>
        <end position="3276"/>
    </location>
</feature>
<feature type="coiled-coil region" evidence="6">
    <location>
        <begin position="1051"/>
        <end position="1137"/>
    </location>
</feature>
<feature type="compositionally biased region" description="Polar residues" evidence="7">
    <location>
        <begin position="4416"/>
        <end position="4449"/>
    </location>
</feature>
<feature type="region of interest" description="Disordered" evidence="7">
    <location>
        <begin position="1754"/>
        <end position="1774"/>
    </location>
</feature>
<evidence type="ECO:0000256" key="6">
    <source>
        <dbReference type="SAM" id="Coils"/>
    </source>
</evidence>
<evidence type="ECO:0000256" key="3">
    <source>
        <dbReference type="ARBA" id="ARBA00022553"/>
    </source>
</evidence>
<dbReference type="GeneID" id="108701407"/>
<evidence type="ECO:0000256" key="7">
    <source>
        <dbReference type="SAM" id="MobiDB-lite"/>
    </source>
</evidence>
<dbReference type="RefSeq" id="XP_018091513.1">
    <property type="nucleotide sequence ID" value="XM_018236024.2"/>
</dbReference>
<keyword evidence="5" id="KW-0206">Cytoskeleton</keyword>
<feature type="coiled-coil region" evidence="6">
    <location>
        <begin position="599"/>
        <end position="647"/>
    </location>
</feature>
<evidence type="ECO:0000256" key="2">
    <source>
        <dbReference type="ARBA" id="ARBA00022490"/>
    </source>
</evidence>
<evidence type="ECO:0000256" key="1">
    <source>
        <dbReference type="ARBA" id="ARBA00004300"/>
    </source>
</evidence>
<evidence type="ECO:0000256" key="5">
    <source>
        <dbReference type="ARBA" id="ARBA00023212"/>
    </source>
</evidence>
<dbReference type="PANTHER" id="PTHR44981:SF3">
    <property type="entry name" value="PERICENTRIN"/>
    <property type="match status" value="1"/>
</dbReference>
<feature type="coiled-coil region" evidence="6">
    <location>
        <begin position="196"/>
        <end position="284"/>
    </location>
</feature>
<evidence type="ECO:0000313" key="9">
    <source>
        <dbReference type="Proteomes" id="UP000186698"/>
    </source>
</evidence>
<feature type="coiled-coil region" evidence="6">
    <location>
        <begin position="3650"/>
        <end position="3681"/>
    </location>
</feature>
<feature type="region of interest" description="Disordered" evidence="7">
    <location>
        <begin position="4470"/>
        <end position="4489"/>
    </location>
</feature>
<dbReference type="AGR" id="Xenbase:XB-GENE-6486719"/>
<feature type="coiled-coil region" evidence="6">
    <location>
        <begin position="97"/>
        <end position="135"/>
    </location>
</feature>
<feature type="coiled-coil region" evidence="6">
    <location>
        <begin position="3160"/>
        <end position="3194"/>
    </location>
</feature>
<dbReference type="GO" id="GO:0060090">
    <property type="term" value="F:molecular adaptor activity"/>
    <property type="evidence" value="ECO:0007669"/>
    <property type="project" value="InterPro"/>
</dbReference>
<feature type="coiled-coil region" evidence="6">
    <location>
        <begin position="2803"/>
        <end position="2847"/>
    </location>
</feature>
<sequence>MSLEYSSLTLAGYHEMSDVEEGDHMNRETFDIHGEDETETENESHQLQKQVVHTSINDCNDMTQLSSNLQQELQGCLQMLEDPAPLSNPIHTMEGQLHDAAKDKEKQVAKLENLMQEKEKKLTFLQEKLEISEKSVFVLKQELSESNVEVVKLQHKLSGFIHPGTLQVEKSSVGMDKEQELASTGEDRFQFLTSVITDLRQKLEHSESLCHDLSKKLRDQMLEFERERVCLEHKHNDIVTNFKLQLQHAEQHAREAAAHDKQEKEHLNEELRTLKDKLRLESESNQTLKMRHDQDVQFYITKLQSLEREQELHEKLAHSSSVELEKESSDMSDKGSKHALKGDYFRHELEDLKKNLNRVKARKDNDNYETALHHLEDHDDGALSPLSDTLDCMDKYLVPSASVESDSQEHAHFELDSDFVLEQSLSSLTEESVNLLSSPMAITNVLAGGASLGTSLDPEYFAVYLSSNLRSPAPYNEFSTMCDESLLQKCAVLVEQLNDKEQQLQECSSALEEALVKWSEVTNELAAAKLELNIEKSKGGDFKKHELIVEELQSERDSLRKKIIALETKSNVQDPNNCGEKLYHDSEILKNPLLTEDNLTQLLVEKKILQSKLSNVEQELEKALEFCNELKTDNAKLNQMLQDVQKSRECDHQEYDNKLNAKGVEQQLLYQTIKEKEAGFHERERSLQEEVCVLKQVKAELENRSQAEVEHQNADFQKSEHHMQMEALRLSLTNMHTAHLELCQTNLQREKEDALVQLREHLNDKRSQDVALLQGRHQFEVEKLKSQHAEAMENLVVQHSQELETMQGEIMQLKEAQSQEILHLQKQYEKKMDGLQEEHSQELEEWKEKMENMHQQELASINETMLNEMLLQHQEDMENLKLQLQNERKHCDELTVQNQNEVSILQSELDQLREEMRKLLQDTDKEKVQNSESDHEKQLIMQLLQEHPEGELDISTANRSNIQIPKQEGGYYEIRSSVDIQLLWSQLDGSRASRQELIELKEQLLARSAQVEEIGRLKQDFEQQRLHIKAEHEKEMEELRIYFEQKSRMTEENYREELEMLLQRLREIKDEDKEELPHQSSSLLALDVASENEQSHLLQQLTDELLQHKEELSYLRHQSEEKNKRDLENLHASLSLQYVSEIQSLQMKHSLEQEQLKARLSEEHLREMTKLGSNTVCDNSHLMGAEVDENMQCFEDDYQAWHFPLPPNHYAVKLDNPLEQSDVVEQLVPEQGDKLQCVLMENKDQICQAETHLMPEDATCSIPNTGNSENGISLQNESCHLLYEKRHDKELLLLKDQHAKELESLKQQMSIELAEITKNIQADYDCALKEAQKRFKQELRENPDELQSLWRELHEKLDSEKYQDGSGDHVSVSPKGSLGQHKELLGNSMSDMQQHENMLIVDVADQKYHLKSEFNADVLHHEPKEKIISQLLEIQKQYGDLRAHVTELQLQNGEELNKTVSEHEQVLSKPISVMKQKYEEELSNVVSQLQLLHTEESPVSELQMQNEQELHRPVFELQHQEDVNNQMSELEHKKELSPLISELQKQHDEEFNNVFGLQRQHQEALNNCVSKLQQQHEEELDGHISDLQQQNEKELSNRVSQLLQQHEEELNNKQMQHEELDNHVSELQDQNEKELCNQVSELQRKHEKELKNKKKQHEEELDHRVYELQLLHEKELNNRVSELQQQHEEEFNKRLSELQQQLEEKLNNRVSDLQREHEEELKNKKMLNEEQLEHRLNELHLLHEKELNNRVSELKQQHEEELNNRVSELQQHQEELNNRVSDLQREHEEELKNKQRQHEEELDNCMLELKQQHAEEFNKHVSELQQQHEEELNNNVSKLQRKHEKELNDKQRQHEEEFVNRVSELQQQHEKVLNNRVSKLQQQHKEQLNNCVSKIQQQHKEELNNCLSEIQQQHEEKLKYQRSEMQQQHELKNGLSELQQQHEEELTRVSNLQKHEEELKALTFRHKTQIEQLETTHMTNMDTLESSYLTEIQKIRDEHSQALADLEICLSDRLQEKEREMLEKLANAEMHWRDQHQQELRLLREILGKELAAVHMDKFQAMSRELEEAHMEELDHQRCVLEQEKIQALDVLQEELQKIEQQHQIALQELQGLHNVEVKKMSLEETGKLQLEIRKLKDEIQKQEILTTELTTERQALSAELQVKADQQLQFQEEIELLKCQSEMLLEQQITQLKEEFEVERRVSLQKKEEQFTKEAEKMQATHQVEMDHMTDKLQEKSKLVLQLQEQISSLTKEMEKSDLQLEELVQRRERENQEGDNLVAMLQSDVSTAQHEKAKLHDSCRRLLKLFSDVLKNTLSTEDLICKKIGLCLDSSLPHQENVDKNDTLEKTWGTFALLKCNDLLERNDKNRSDCETMTEQSLMSSDEGYEVSEYLCESMLGNLEVGLENEEKILLMSQRLRTAVEQLLEMVAGSTTQLEFAQEMQQKIQEKLRSNNLEMAQVVVQNQEMKKQLALEREAKNQLQVELHKAQGLIEGYAAEKATLEKTLSGKENAERLLVVELEKSREQLKVLCQEPSILGEEKAVLLKLQEVLSGSVKNVEAELLKETERLAQEKIDLHCQAKKDQSNLLSQMKVLEMEFEEQMSRNQELLRKTNDMSDLQQQIQSLEKQLKNQRHFMDEQAVEREHERDEFQQEIQKLEEQLKLAFKNQGDSRAYGLLDWRIQIENLEAQVKEKADDCNLLLQGRDHLEQQITERNEEIDKMLIRIQELEQAALSNADAAKKCTQLEEELHKLHKTQKEILQDKDALQKQQYNNALQISALQSKLDEARHRVPLAGESENILLKEQLQAEREALLIKEKEAESLAEQLEQFREDLMNKTEEVLQLNMQLEVQSKQNELVAHEFQEEVFQLKEDLFSLKVQRDQERDNSSLELPQALLQEKNQEIDHLNEQILQLQQELEKLTLQSKSSEVDQLEESLVEHLRSDLERLRKDKEEEVEQLHEVIEKLQQELVQLGPNRHEVSDSQESLDQLGLGEVENLKSELRKGARKLHNGSLTELDQLSKGKEDLRNLEEELMMYKTEIETLQQNLEEIQAQHHAELEVLGQNLHNLQESTRQKVQELNSLELQHTSLQEEHELLRTVLSQRESEVAILSSQVQEIQDTLQENKAFLTEKELLVQTLQEQRTADVAVLEEQFAQKCFSHELAISELQELRTNNEALKELLEKSSKDQEKHREEVDNLNPHLNTWEDKAKEIQAIKSQETEKNQVISVCESDQDLVSLKEQLSTAKEMLMGKETQLHNTQDLLSRMKCELEELHIECEHRETKAQQAIQQLKRRDACVVELQSHSQNLGAQVQKLQKTLESQEVTIASMSEELQKQNMEGRYNVASHIRGYTKPRSFTESLTDLSDWDSPDMVRKQEEHIHSMRVFTPFSELSIAYSTDCDPIPSKSSEYQKQTLQYDLLGSSTPSLTGSNYSAQRTSPVGDTEHIMVESETEDGGTFRNDNIVHEQTDKMFYNEGYETGRKPEMMQGKLAGLGMGYLRKRGMSKNLQSMLQMIHEESCKILALSQRPIDQIPGDPMLADTWQKDKQTLQDAMQTLSKALTEAALKQEKESSDVALDWRKELLQNVQRLLESERAYLRLELQSCLGNHGSVDASSMSETMERLIKEQEEQKHLVMAHLLASDRSSLLSEIQDLRSQLRMAHLQNQEKLQQLQETLTNTEEKGSIREHQLRRQAKLLEYKLQQEASILADLKASLSREKERASEQRQLLLVEQGSVSQLRTEQEEWQLEQEKLLKTQTELQMEISRLREELESKEQTVSVYMEKLHTQQELGSKRLEEEKILQQQSQERYEKTLQELSESLEELQLQNNNLSAALQHEQTCCSNLKKDLQIEQSRAEALLALEQNKLSEMKQELAKERQQSQKVSNTLTLERNMLEQLKQQHSQELSRKDQEKVQEHNAALTLRSQLEGERSRAKDLAAMMEKTQQQAIHAKRQLEAEVQASREETQKVRETSIKLRAMLDSLQSQKQQLDNTLEQLRFRESNLQKERDQYQAQLFIYQEEERCWVKEKEKDRKREQQNEAKKAQEEEREKKILSLQQQHDRDQHRIQELQHMLAELEEQERAIASRKLQFQKESFSPTKIFSDIDTIYTKGLEKVWHQLSQMVLQVREWVIKNIDRKLPSYPDEEAVTSLLDTLSELKTDLKRSCGKPSRQVSHSLMDVLQSENEELTKSVTALAKDKMELKSQLAELKRLQQPSERQVRSSSAVEPVFEAERAAWHRERRHLQIALKHAESELAKVTLENQPVPDVPNSKLHRLHRKYLRAESFRKALVYQKKYLLLLLGGFQACEQATLSLIARMGVYPSPSDLQIPVTEKPALTKFRSAVRAVIAISRLKFLVRKWHKINKKAVLEDPVVQTSAAFKQGPLTRTDILHQQNIGSVLLNSPPTKDVPLCLRPSPVSTSIHSPKTTHWTHNRSGSSPALTPEQPQSTSHDPERSISEYIRHLELVQQRLGGLQNGTSPELSRNKYIRK</sequence>
<dbReference type="GO" id="GO:0007165">
    <property type="term" value="P:signal transduction"/>
    <property type="evidence" value="ECO:0007669"/>
    <property type="project" value="InterPro"/>
</dbReference>
<protein>
    <submittedName>
        <fullName evidence="10">Pericentrin isoform X1</fullName>
    </submittedName>
</protein>
<feature type="region of interest" description="Disordered" evidence="7">
    <location>
        <begin position="4027"/>
        <end position="4057"/>
    </location>
</feature>
<dbReference type="GO" id="GO:0005813">
    <property type="term" value="C:centrosome"/>
    <property type="evidence" value="ECO:0007669"/>
    <property type="project" value="UniProtKB-SubCell"/>
</dbReference>
<feature type="coiled-coil region" evidence="6">
    <location>
        <begin position="542"/>
        <end position="569"/>
    </location>
</feature>
<feature type="coiled-coil region" evidence="6">
    <location>
        <begin position="2082"/>
        <end position="2153"/>
    </location>
</feature>
<dbReference type="OrthoDB" id="2020852at2759"/>
<keyword evidence="2" id="KW-0963">Cytoplasm</keyword>
<feature type="coiled-coil region" evidence="6">
    <location>
        <begin position="2202"/>
        <end position="2275"/>
    </location>
</feature>
<feature type="compositionally biased region" description="Basic and acidic residues" evidence="7">
    <location>
        <begin position="1843"/>
        <end position="1859"/>
    </location>
</feature>
<feature type="coiled-coil region" evidence="6">
    <location>
        <begin position="2896"/>
        <end position="2968"/>
    </location>
</feature>
<feature type="region of interest" description="Disordered" evidence="7">
    <location>
        <begin position="1840"/>
        <end position="1863"/>
    </location>
</feature>
<dbReference type="InterPro" id="IPR028745">
    <property type="entry name" value="AKAP9/Pericentrin"/>
</dbReference>
<dbReference type="InterPro" id="IPR019528">
    <property type="entry name" value="PACT_domain"/>
</dbReference>
<dbReference type="CTD" id="108701407"/>
<keyword evidence="4 6" id="KW-0175">Coiled coil</keyword>
<feature type="coiled-coil region" evidence="6">
    <location>
        <begin position="3305"/>
        <end position="3339"/>
    </location>
</feature>
<feature type="region of interest" description="Disordered" evidence="7">
    <location>
        <begin position="4412"/>
        <end position="4458"/>
    </location>
</feature>
<feature type="coiled-coil region" evidence="6">
    <location>
        <begin position="2464"/>
        <end position="2498"/>
    </location>
</feature>
<feature type="coiled-coil region" evidence="6">
    <location>
        <begin position="3019"/>
        <end position="3099"/>
    </location>
</feature>
<feature type="domain" description="Pericentrin/AKAP-450 centrosomal targeting" evidence="8">
    <location>
        <begin position="4278"/>
        <end position="4359"/>
    </location>
</feature>
<dbReference type="Proteomes" id="UP000186698">
    <property type="component" value="Chromosome 9_10L"/>
</dbReference>
<organism evidence="9 10">
    <name type="scientific">Xenopus laevis</name>
    <name type="common">African clawed frog</name>
    <dbReference type="NCBI Taxonomy" id="8355"/>
    <lineage>
        <taxon>Eukaryota</taxon>
        <taxon>Metazoa</taxon>
        <taxon>Chordata</taxon>
        <taxon>Craniata</taxon>
        <taxon>Vertebrata</taxon>
        <taxon>Euteleostomi</taxon>
        <taxon>Amphibia</taxon>
        <taxon>Batrachia</taxon>
        <taxon>Anura</taxon>
        <taxon>Pipoidea</taxon>
        <taxon>Pipidae</taxon>
        <taxon>Xenopodinae</taxon>
        <taxon>Xenopus</taxon>
        <taxon>Xenopus</taxon>
    </lineage>
</organism>
<keyword evidence="9" id="KW-1185">Reference proteome</keyword>
<evidence type="ECO:0000313" key="10">
    <source>
        <dbReference type="RefSeq" id="XP_018091513.1"/>
    </source>
</evidence>
<gene>
    <name evidence="10 11" type="primary">pcnt.L</name>
</gene>
<dbReference type="PANTHER" id="PTHR44981">
    <property type="entry name" value="PERICENTRIN-LIKE PROTEIN, ISOFORM F"/>
    <property type="match status" value="1"/>
</dbReference>
<keyword evidence="3" id="KW-0597">Phosphoprotein</keyword>
<accession>A0A8J0TUS4</accession>
<evidence type="ECO:0000313" key="11">
    <source>
        <dbReference type="Xenbase" id="XB-GENE-6486719"/>
    </source>
</evidence>
<dbReference type="GO" id="GO:0005737">
    <property type="term" value="C:cytoplasm"/>
    <property type="evidence" value="ECO:0007669"/>
    <property type="project" value="UniProtKB-ARBA"/>
</dbReference>
<dbReference type="GO" id="GO:0007020">
    <property type="term" value="P:microtubule nucleation"/>
    <property type="evidence" value="ECO:0000318"/>
    <property type="project" value="GO_Central"/>
</dbReference>
<dbReference type="KEGG" id="xla:108701407"/>
<feature type="region of interest" description="Disordered" evidence="7">
    <location>
        <begin position="317"/>
        <end position="338"/>
    </location>
</feature>